<comment type="caution">
    <text evidence="1">The sequence shown here is derived from an EMBL/GenBank/DDBJ whole genome shotgun (WGS) entry which is preliminary data.</text>
</comment>
<keyword evidence="2" id="KW-1185">Reference proteome</keyword>
<dbReference type="Proteomes" id="UP000299102">
    <property type="component" value="Unassembled WGS sequence"/>
</dbReference>
<dbReference type="AlphaFoldDB" id="A0A4C1X9Q2"/>
<evidence type="ECO:0000313" key="2">
    <source>
        <dbReference type="Proteomes" id="UP000299102"/>
    </source>
</evidence>
<evidence type="ECO:0000313" key="1">
    <source>
        <dbReference type="EMBL" id="GBP59770.1"/>
    </source>
</evidence>
<sequence length="108" mass="12137">MLQDKLKLLSDVLLDPNLIYLRSFDSSTIIGYRGAGPMMESEGGHRNSQIKEDKSIDFGEFTSAEILSRRHVSRAEPGRIKCALVRTNKCFYPRMGGICGEWARDGRA</sequence>
<gene>
    <name evidence="1" type="ORF">EVAR_44332_1</name>
</gene>
<dbReference type="EMBL" id="BGZK01000770">
    <property type="protein sequence ID" value="GBP59770.1"/>
    <property type="molecule type" value="Genomic_DNA"/>
</dbReference>
<organism evidence="1 2">
    <name type="scientific">Eumeta variegata</name>
    <name type="common">Bagworm moth</name>
    <name type="synonym">Eumeta japonica</name>
    <dbReference type="NCBI Taxonomy" id="151549"/>
    <lineage>
        <taxon>Eukaryota</taxon>
        <taxon>Metazoa</taxon>
        <taxon>Ecdysozoa</taxon>
        <taxon>Arthropoda</taxon>
        <taxon>Hexapoda</taxon>
        <taxon>Insecta</taxon>
        <taxon>Pterygota</taxon>
        <taxon>Neoptera</taxon>
        <taxon>Endopterygota</taxon>
        <taxon>Lepidoptera</taxon>
        <taxon>Glossata</taxon>
        <taxon>Ditrysia</taxon>
        <taxon>Tineoidea</taxon>
        <taxon>Psychidae</taxon>
        <taxon>Oiketicinae</taxon>
        <taxon>Eumeta</taxon>
    </lineage>
</organism>
<reference evidence="1 2" key="1">
    <citation type="journal article" date="2019" name="Commun. Biol.">
        <title>The bagworm genome reveals a unique fibroin gene that provides high tensile strength.</title>
        <authorList>
            <person name="Kono N."/>
            <person name="Nakamura H."/>
            <person name="Ohtoshi R."/>
            <person name="Tomita M."/>
            <person name="Numata K."/>
            <person name="Arakawa K."/>
        </authorList>
    </citation>
    <scope>NUCLEOTIDE SEQUENCE [LARGE SCALE GENOMIC DNA]</scope>
</reference>
<accession>A0A4C1X9Q2</accession>
<protein>
    <submittedName>
        <fullName evidence="1">Uncharacterized protein</fullName>
    </submittedName>
</protein>
<proteinExistence type="predicted"/>
<name>A0A4C1X9Q2_EUMVA</name>